<protein>
    <submittedName>
        <fullName evidence="2">Uncharacterized protein</fullName>
    </submittedName>
</protein>
<dbReference type="AlphaFoldDB" id="A0AAD7DQ43"/>
<feature type="region of interest" description="Disordered" evidence="1">
    <location>
        <begin position="113"/>
        <end position="132"/>
    </location>
</feature>
<dbReference type="EMBL" id="JARKIE010000032">
    <property type="protein sequence ID" value="KAJ7697048.1"/>
    <property type="molecule type" value="Genomic_DNA"/>
</dbReference>
<gene>
    <name evidence="2" type="ORF">B0H17DRAFT_1130686</name>
</gene>
<reference evidence="2" key="1">
    <citation type="submission" date="2023-03" db="EMBL/GenBank/DDBJ databases">
        <title>Massive genome expansion in bonnet fungi (Mycena s.s.) driven by repeated elements and novel gene families across ecological guilds.</title>
        <authorList>
            <consortium name="Lawrence Berkeley National Laboratory"/>
            <person name="Harder C.B."/>
            <person name="Miyauchi S."/>
            <person name="Viragh M."/>
            <person name="Kuo A."/>
            <person name="Thoen E."/>
            <person name="Andreopoulos B."/>
            <person name="Lu D."/>
            <person name="Skrede I."/>
            <person name="Drula E."/>
            <person name="Henrissat B."/>
            <person name="Morin E."/>
            <person name="Kohler A."/>
            <person name="Barry K."/>
            <person name="LaButti K."/>
            <person name="Morin E."/>
            <person name="Salamov A."/>
            <person name="Lipzen A."/>
            <person name="Mereny Z."/>
            <person name="Hegedus B."/>
            <person name="Baldrian P."/>
            <person name="Stursova M."/>
            <person name="Weitz H."/>
            <person name="Taylor A."/>
            <person name="Grigoriev I.V."/>
            <person name="Nagy L.G."/>
            <person name="Martin F."/>
            <person name="Kauserud H."/>
        </authorList>
    </citation>
    <scope>NUCLEOTIDE SEQUENCE</scope>
    <source>
        <strain evidence="2">CBHHK067</strain>
    </source>
</reference>
<accession>A0AAD7DQ43</accession>
<evidence type="ECO:0000313" key="2">
    <source>
        <dbReference type="EMBL" id="KAJ7697048.1"/>
    </source>
</evidence>
<evidence type="ECO:0000256" key="1">
    <source>
        <dbReference type="SAM" id="MobiDB-lite"/>
    </source>
</evidence>
<feature type="compositionally biased region" description="Basic residues" evidence="1">
    <location>
        <begin position="113"/>
        <end position="124"/>
    </location>
</feature>
<sequence>MGAAPEVVVAEDNVVGMQWVQWQEEQARFSHYCCQTACCKPGLGCSNAVRVIQVGGRCCLLASTNLFWRLLWGSVHLVERVTQQCLRERARVIKGAGLAGVLQRVSHAMSLPTRKKQRGVARRKREMEAGGKRHKVHRNCTDAISTCGDLVGGNCGVEHANQSTNNGKWNRVFLL</sequence>
<name>A0AAD7DQ43_MYCRO</name>
<dbReference type="Proteomes" id="UP001221757">
    <property type="component" value="Unassembled WGS sequence"/>
</dbReference>
<comment type="caution">
    <text evidence="2">The sequence shown here is derived from an EMBL/GenBank/DDBJ whole genome shotgun (WGS) entry which is preliminary data.</text>
</comment>
<organism evidence="2 3">
    <name type="scientific">Mycena rosella</name>
    <name type="common">Pink bonnet</name>
    <name type="synonym">Agaricus rosellus</name>
    <dbReference type="NCBI Taxonomy" id="1033263"/>
    <lineage>
        <taxon>Eukaryota</taxon>
        <taxon>Fungi</taxon>
        <taxon>Dikarya</taxon>
        <taxon>Basidiomycota</taxon>
        <taxon>Agaricomycotina</taxon>
        <taxon>Agaricomycetes</taxon>
        <taxon>Agaricomycetidae</taxon>
        <taxon>Agaricales</taxon>
        <taxon>Marasmiineae</taxon>
        <taxon>Mycenaceae</taxon>
        <taxon>Mycena</taxon>
    </lineage>
</organism>
<proteinExistence type="predicted"/>
<evidence type="ECO:0000313" key="3">
    <source>
        <dbReference type="Proteomes" id="UP001221757"/>
    </source>
</evidence>
<keyword evidence="3" id="KW-1185">Reference proteome</keyword>